<protein>
    <submittedName>
        <fullName evidence="1">Uncharacterized protein</fullName>
    </submittedName>
</protein>
<dbReference type="AlphaFoldDB" id="A0A1C6SGI4"/>
<reference evidence="2" key="1">
    <citation type="submission" date="2016-06" db="EMBL/GenBank/DDBJ databases">
        <authorList>
            <person name="Varghese N."/>
            <person name="Submissions Spin"/>
        </authorList>
    </citation>
    <scope>NUCLEOTIDE SEQUENCE [LARGE SCALE GENOMIC DNA]</scope>
    <source>
        <strain evidence="2">DSM 45431</strain>
    </source>
</reference>
<dbReference type="RefSeq" id="WP_091342735.1">
    <property type="nucleotide sequence ID" value="NZ_FMHV01000002.1"/>
</dbReference>
<proteinExistence type="predicted"/>
<dbReference type="EMBL" id="FMHV01000002">
    <property type="protein sequence ID" value="SCL28595.1"/>
    <property type="molecule type" value="Genomic_DNA"/>
</dbReference>
<dbReference type="STRING" id="568872.GA0070624_3723"/>
<gene>
    <name evidence="1" type="ORF">GA0070624_3723</name>
</gene>
<sequence>MHTPEADGALRWLAEEGVTPLGPGRWREVTPSGGLERTDSDLAHEWTAAALGDDRLPPSQQLRIGLGLLDLLDEYWVTVELGFFVAEQADPAVIEAFWAGYRQRLEVPEPGTQVLYSLWVDWFEDPGRSASAFAAVIGDDVRNLRARQRLGDLANPPLCRRVSRVLEHSGPVRWADKHDVYEAVVAAAKLRPALFKGLLASYHDVYGDLEPEQALELLGRLNLPPDTEHLATLRAALKTGARNHYRQPELWDAVRQE</sequence>
<accession>A0A1C6SGI4</accession>
<evidence type="ECO:0000313" key="2">
    <source>
        <dbReference type="Proteomes" id="UP000199413"/>
    </source>
</evidence>
<name>A0A1C6SGI4_9ACTN</name>
<organism evidence="1 2">
    <name type="scientific">Micromonospora rhizosphaerae</name>
    <dbReference type="NCBI Taxonomy" id="568872"/>
    <lineage>
        <taxon>Bacteria</taxon>
        <taxon>Bacillati</taxon>
        <taxon>Actinomycetota</taxon>
        <taxon>Actinomycetes</taxon>
        <taxon>Micromonosporales</taxon>
        <taxon>Micromonosporaceae</taxon>
        <taxon>Micromonospora</taxon>
    </lineage>
</organism>
<keyword evidence="2" id="KW-1185">Reference proteome</keyword>
<evidence type="ECO:0000313" key="1">
    <source>
        <dbReference type="EMBL" id="SCL28595.1"/>
    </source>
</evidence>
<dbReference type="OrthoDB" id="3532697at2"/>
<dbReference type="Proteomes" id="UP000199413">
    <property type="component" value="Unassembled WGS sequence"/>
</dbReference>